<dbReference type="RefSeq" id="WP_016121250.1">
    <property type="nucleotide sequence ID" value="NZ_KB976684.1"/>
</dbReference>
<dbReference type="AlphaFoldDB" id="R8MDP6"/>
<dbReference type="EMBL" id="AHFE01000075">
    <property type="protein sequence ID" value="EOP32266.1"/>
    <property type="molecule type" value="Genomic_DNA"/>
</dbReference>
<dbReference type="PATRIC" id="fig|1053236.3.peg.6165"/>
<accession>R8MDP6</accession>
<gene>
    <name evidence="2" type="ORF">IK1_05802</name>
</gene>
<dbReference type="Proteomes" id="UP000014020">
    <property type="component" value="Unassembled WGS sequence"/>
</dbReference>
<evidence type="ECO:0000313" key="2">
    <source>
        <dbReference type="EMBL" id="EOP32266.1"/>
    </source>
</evidence>
<feature type="region of interest" description="Disordered" evidence="1">
    <location>
        <begin position="65"/>
        <end position="99"/>
    </location>
</feature>
<dbReference type="HOGENOM" id="CLU_2314417_0_0_9"/>
<organism evidence="2 3">
    <name type="scientific">Bacillus cereus (strain VD146)</name>
    <dbReference type="NCBI Taxonomy" id="1053236"/>
    <lineage>
        <taxon>Bacteria</taxon>
        <taxon>Bacillati</taxon>
        <taxon>Bacillota</taxon>
        <taxon>Bacilli</taxon>
        <taxon>Bacillales</taxon>
        <taxon>Bacillaceae</taxon>
        <taxon>Bacillus</taxon>
        <taxon>Bacillus cereus group</taxon>
    </lineage>
</organism>
<feature type="compositionally biased region" description="Basic and acidic residues" evidence="1">
    <location>
        <begin position="70"/>
        <end position="84"/>
    </location>
</feature>
<feature type="compositionally biased region" description="Polar residues" evidence="1">
    <location>
        <begin position="85"/>
        <end position="99"/>
    </location>
</feature>
<name>R8MDP6_BACCX</name>
<sequence>MAKVDPMKKMNDIDEQIRKLKEKQKRLMSQAQREAGKYLMEQWGVSDLEQAKQLIDQFSEQAILINSNQKDSESNDEENKHHENTSTGNTPSDETLQNV</sequence>
<evidence type="ECO:0000256" key="1">
    <source>
        <dbReference type="SAM" id="MobiDB-lite"/>
    </source>
</evidence>
<protein>
    <submittedName>
        <fullName evidence="2">Uncharacterized protein</fullName>
    </submittedName>
</protein>
<proteinExistence type="predicted"/>
<evidence type="ECO:0000313" key="3">
    <source>
        <dbReference type="Proteomes" id="UP000014020"/>
    </source>
</evidence>
<comment type="caution">
    <text evidence="2">The sequence shown here is derived from an EMBL/GenBank/DDBJ whole genome shotgun (WGS) entry which is preliminary data.</text>
</comment>
<reference evidence="3" key="1">
    <citation type="submission" date="2012-12" db="EMBL/GenBank/DDBJ databases">
        <title>The genome sequence of Bacillus cereus VD146.</title>
        <authorList>
            <consortium name="The Broad Institute Genome Sequencing Platform"/>
            <consortium name="The Broad Institute Genome Sequencing Center for Infectious Disease"/>
            <person name="Feldgarden M."/>
            <person name="Van der Auwera G.A."/>
            <person name="Mahillon J."/>
            <person name="Duprez V."/>
            <person name="Timmery S."/>
            <person name="Mattelet C."/>
            <person name="Dierick K."/>
            <person name="Sun M."/>
            <person name="Yu Z."/>
            <person name="Zhu L."/>
            <person name="Hu X."/>
            <person name="Shank E.B."/>
            <person name="Swiecicka I."/>
            <person name="Hansen B.M."/>
            <person name="Andrup L."/>
            <person name="Walker B."/>
            <person name="Young S.K."/>
            <person name="Zeng Q."/>
            <person name="Gargeya S."/>
            <person name="Fitzgerald M."/>
            <person name="Haas B."/>
            <person name="Abouelleil A."/>
            <person name="Alvarado L."/>
            <person name="Arachchi H.M."/>
            <person name="Berlin A.M."/>
            <person name="Chapman S.B."/>
            <person name="Dewar J."/>
            <person name="Goldberg J."/>
            <person name="Griggs A."/>
            <person name="Gujja S."/>
            <person name="Hansen M."/>
            <person name="Howarth C."/>
            <person name="Imamovic A."/>
            <person name="Larimer J."/>
            <person name="McCowan C."/>
            <person name="Murphy C."/>
            <person name="Neiman D."/>
            <person name="Pearson M."/>
            <person name="Priest M."/>
            <person name="Roberts A."/>
            <person name="Saif S."/>
            <person name="Shea T."/>
            <person name="Sisk P."/>
            <person name="Sykes S."/>
            <person name="Wortman J."/>
            <person name="Nusbaum C."/>
            <person name="Birren B."/>
        </authorList>
    </citation>
    <scope>NUCLEOTIDE SEQUENCE [LARGE SCALE GENOMIC DNA]</scope>
    <source>
        <strain evidence="3">VD146</strain>
    </source>
</reference>